<feature type="region of interest" description="Disordered" evidence="1">
    <location>
        <begin position="1"/>
        <end position="34"/>
    </location>
</feature>
<dbReference type="AlphaFoldDB" id="A0A9P4P044"/>
<accession>A0A9P4P044</accession>
<feature type="region of interest" description="Disordered" evidence="1">
    <location>
        <begin position="128"/>
        <end position="180"/>
    </location>
</feature>
<name>A0A9P4P044_9PEZI</name>
<feature type="compositionally biased region" description="Low complexity" evidence="1">
    <location>
        <begin position="82"/>
        <end position="97"/>
    </location>
</feature>
<evidence type="ECO:0008006" key="4">
    <source>
        <dbReference type="Google" id="ProtNLM"/>
    </source>
</evidence>
<evidence type="ECO:0000313" key="3">
    <source>
        <dbReference type="Proteomes" id="UP000800235"/>
    </source>
</evidence>
<evidence type="ECO:0000256" key="1">
    <source>
        <dbReference type="SAM" id="MobiDB-lite"/>
    </source>
</evidence>
<gene>
    <name evidence="2" type="ORF">EJ08DRAFT_581817</name>
</gene>
<comment type="caution">
    <text evidence="2">The sequence shown here is derived from an EMBL/GenBank/DDBJ whole genome shotgun (WGS) entry which is preliminary data.</text>
</comment>
<feature type="region of interest" description="Disordered" evidence="1">
    <location>
        <begin position="70"/>
        <end position="103"/>
    </location>
</feature>
<keyword evidence="3" id="KW-1185">Reference proteome</keyword>
<dbReference type="CDD" id="cd00167">
    <property type="entry name" value="SANT"/>
    <property type="match status" value="1"/>
</dbReference>
<feature type="compositionally biased region" description="Polar residues" evidence="1">
    <location>
        <begin position="165"/>
        <end position="178"/>
    </location>
</feature>
<feature type="compositionally biased region" description="Polar residues" evidence="1">
    <location>
        <begin position="128"/>
        <end position="139"/>
    </location>
</feature>
<dbReference type="Proteomes" id="UP000800235">
    <property type="component" value="Unassembled WGS sequence"/>
</dbReference>
<dbReference type="EMBL" id="MU007015">
    <property type="protein sequence ID" value="KAF2434802.1"/>
    <property type="molecule type" value="Genomic_DNA"/>
</dbReference>
<organism evidence="2 3">
    <name type="scientific">Tothia fuscella</name>
    <dbReference type="NCBI Taxonomy" id="1048955"/>
    <lineage>
        <taxon>Eukaryota</taxon>
        <taxon>Fungi</taxon>
        <taxon>Dikarya</taxon>
        <taxon>Ascomycota</taxon>
        <taxon>Pezizomycotina</taxon>
        <taxon>Dothideomycetes</taxon>
        <taxon>Pleosporomycetidae</taxon>
        <taxon>Venturiales</taxon>
        <taxon>Cylindrosympodiaceae</taxon>
        <taxon>Tothia</taxon>
    </lineage>
</organism>
<reference evidence="2" key="1">
    <citation type="journal article" date="2020" name="Stud. Mycol.">
        <title>101 Dothideomycetes genomes: a test case for predicting lifestyles and emergence of pathogens.</title>
        <authorList>
            <person name="Haridas S."/>
            <person name="Albert R."/>
            <person name="Binder M."/>
            <person name="Bloem J."/>
            <person name="Labutti K."/>
            <person name="Salamov A."/>
            <person name="Andreopoulos B."/>
            <person name="Baker S."/>
            <person name="Barry K."/>
            <person name="Bills G."/>
            <person name="Bluhm B."/>
            <person name="Cannon C."/>
            <person name="Castanera R."/>
            <person name="Culley D."/>
            <person name="Daum C."/>
            <person name="Ezra D."/>
            <person name="Gonzalez J."/>
            <person name="Henrissat B."/>
            <person name="Kuo A."/>
            <person name="Liang C."/>
            <person name="Lipzen A."/>
            <person name="Lutzoni F."/>
            <person name="Magnuson J."/>
            <person name="Mondo S."/>
            <person name="Nolan M."/>
            <person name="Ohm R."/>
            <person name="Pangilinan J."/>
            <person name="Park H.-J."/>
            <person name="Ramirez L."/>
            <person name="Alfaro M."/>
            <person name="Sun H."/>
            <person name="Tritt A."/>
            <person name="Yoshinaga Y."/>
            <person name="Zwiers L.-H."/>
            <person name="Turgeon B."/>
            <person name="Goodwin S."/>
            <person name="Spatafora J."/>
            <person name="Crous P."/>
            <person name="Grigoriev I."/>
        </authorList>
    </citation>
    <scope>NUCLEOTIDE SEQUENCE</scope>
    <source>
        <strain evidence="2">CBS 130266</strain>
    </source>
</reference>
<dbReference type="OrthoDB" id="5399305at2759"/>
<evidence type="ECO:0000313" key="2">
    <source>
        <dbReference type="EMBL" id="KAF2434802.1"/>
    </source>
</evidence>
<proteinExistence type="predicted"/>
<sequence>MQNRVSNEVDRHGVLSSRGRKMAPTGGNRSWSEEEENYLLQTRLQKMPYKHIAAHLKKTELACRLHYHQLSHGSHRRKRTASLSSASSGGSVRHSPSQYHLNGEHHIDYSNHAALHGSPNHYGSLNSVIPYGSNTSPGRTQHKLLLPKPRPITPDDSPTRLQGLRINTSGSSPQGSSVDTDRLRQIYDNHRNSFWGAIASEYGSDVSAGQLEEVWRQAPVGHHPPTPEDSPNSRMNQYPILQPSPFPSYATTMHQPRKDYVPIHLASNGPSPIDRYNYAMPTPVLANSYAHAPNLGGLSRHSSWTNGNNGPPTAISSLLTEDRCPRHTENTRYAVGGH</sequence>
<dbReference type="InterPro" id="IPR001005">
    <property type="entry name" value="SANT/Myb"/>
</dbReference>
<feature type="compositionally biased region" description="Basic residues" evidence="1">
    <location>
        <begin position="70"/>
        <end position="80"/>
    </location>
</feature>
<protein>
    <recommendedName>
        <fullName evidence="4">Myb-like domain-containing protein</fullName>
    </recommendedName>
</protein>